<accession>A0AAE0H5T2</accession>
<dbReference type="EMBL" id="LGRX02000120">
    <property type="protein sequence ID" value="KAK3289506.1"/>
    <property type="molecule type" value="Genomic_DNA"/>
</dbReference>
<feature type="region of interest" description="Disordered" evidence="1">
    <location>
        <begin position="175"/>
        <end position="210"/>
    </location>
</feature>
<gene>
    <name evidence="3" type="ORF">CYMTET_3071</name>
    <name evidence="2" type="ORF">CYMTET_39104</name>
</gene>
<organism evidence="3 4">
    <name type="scientific">Cymbomonas tetramitiformis</name>
    <dbReference type="NCBI Taxonomy" id="36881"/>
    <lineage>
        <taxon>Eukaryota</taxon>
        <taxon>Viridiplantae</taxon>
        <taxon>Chlorophyta</taxon>
        <taxon>Pyramimonadophyceae</taxon>
        <taxon>Pyramimonadales</taxon>
        <taxon>Pyramimonadaceae</taxon>
        <taxon>Cymbomonas</taxon>
    </lineage>
</organism>
<protein>
    <submittedName>
        <fullName evidence="3">Uncharacterized protein</fullName>
    </submittedName>
</protein>
<proteinExistence type="predicted"/>
<keyword evidence="4" id="KW-1185">Reference proteome</keyword>
<dbReference type="AlphaFoldDB" id="A0AAE0H5T2"/>
<evidence type="ECO:0000313" key="3">
    <source>
        <dbReference type="EMBL" id="KAK3289506.1"/>
    </source>
</evidence>
<dbReference type="EMBL" id="LGRX02025971">
    <property type="protein sequence ID" value="KAK3251560.1"/>
    <property type="molecule type" value="Genomic_DNA"/>
</dbReference>
<evidence type="ECO:0000313" key="4">
    <source>
        <dbReference type="Proteomes" id="UP001190700"/>
    </source>
</evidence>
<name>A0AAE0H5T2_9CHLO</name>
<sequence>MAEVQESLNSLQTYPSGVITGTLMWDTKEYTFCVLVETVRAHWSLVEKLIRHTECNNERMAGELQLPFYYEADQRWHYQPLKYIQEVDIADLRERLQERYAEVSSGRRAAPLLLLSDLTCKANKVCPVTDGEGGPGEVFTCNAAAQEYLHLGEERVMLSACKTEENALEALDMYGIRRPPPPAPVHKTTRRGEAGPSGHAALPTYQRPYD</sequence>
<dbReference type="Proteomes" id="UP001190700">
    <property type="component" value="Unassembled WGS sequence"/>
</dbReference>
<evidence type="ECO:0000256" key="1">
    <source>
        <dbReference type="SAM" id="MobiDB-lite"/>
    </source>
</evidence>
<comment type="caution">
    <text evidence="3">The sequence shown here is derived from an EMBL/GenBank/DDBJ whole genome shotgun (WGS) entry which is preliminary data.</text>
</comment>
<reference evidence="3" key="2">
    <citation type="submission" date="2023-06" db="EMBL/GenBank/DDBJ databases">
        <title>Long-read-based genome assembly of the green algal bacterivore Cymbomonas tetramitiformis.</title>
        <authorList>
            <person name="Gyaltshen Y."/>
            <person name="Rozenberg A."/>
            <person name="Paasch A."/>
            <person name="Burns J.A."/>
            <person name="Warring S."/>
            <person name="Larson R."/>
            <person name="Maurer-Alcala X."/>
            <person name="Dacks J."/>
            <person name="Kim E."/>
        </authorList>
    </citation>
    <scope>NUCLEOTIDE SEQUENCE</scope>
    <source>
        <strain evidence="3">PLY_AMNH</strain>
    </source>
</reference>
<reference evidence="3 4" key="1">
    <citation type="journal article" date="2015" name="Genome Biol. Evol.">
        <title>Comparative Genomics of a Bacterivorous Green Alga Reveals Evolutionary Causalities and Consequences of Phago-Mixotrophic Mode of Nutrition.</title>
        <authorList>
            <person name="Burns J.A."/>
            <person name="Paasch A."/>
            <person name="Narechania A."/>
            <person name="Kim E."/>
        </authorList>
    </citation>
    <scope>NUCLEOTIDE SEQUENCE [LARGE SCALE GENOMIC DNA]</scope>
    <source>
        <strain evidence="3">PLY_AMNH</strain>
    </source>
</reference>
<evidence type="ECO:0000313" key="2">
    <source>
        <dbReference type="EMBL" id="KAK3251560.1"/>
    </source>
</evidence>